<evidence type="ECO:0000313" key="2">
    <source>
        <dbReference type="EMBL" id="NIA68004.1"/>
    </source>
</evidence>
<evidence type="ECO:0000259" key="1">
    <source>
        <dbReference type="Pfam" id="PF01636"/>
    </source>
</evidence>
<dbReference type="SUPFAM" id="SSF56112">
    <property type="entry name" value="Protein kinase-like (PK-like)"/>
    <property type="match status" value="1"/>
</dbReference>
<reference evidence="2" key="1">
    <citation type="submission" date="2020-03" db="EMBL/GenBank/DDBJ databases">
        <title>Genome of Pelagibius litoralis DSM 21314T.</title>
        <authorList>
            <person name="Wang G."/>
        </authorList>
    </citation>
    <scope>NUCLEOTIDE SEQUENCE</scope>
    <source>
        <strain evidence="2">DSM 21314</strain>
    </source>
</reference>
<dbReference type="RefSeq" id="WP_167222117.1">
    <property type="nucleotide sequence ID" value="NZ_JAAQPH010000003.1"/>
</dbReference>
<evidence type="ECO:0000313" key="3">
    <source>
        <dbReference type="Proteomes" id="UP000761264"/>
    </source>
</evidence>
<feature type="domain" description="Aminoglycoside phosphotransferase" evidence="1">
    <location>
        <begin position="24"/>
        <end position="252"/>
    </location>
</feature>
<dbReference type="Pfam" id="PF01636">
    <property type="entry name" value="APH"/>
    <property type="match status" value="1"/>
</dbReference>
<sequence>MSDAREDLCRRFLAQAGWDRAERRVLAADASFRRYDRLNRDGEPAILMDAPPPQEDVGAFHHIAGLLLDIEMSVPRPLALDREAGFLLLEDFGDRTFTRALQEGADEGELYRLAVDTLIALHQRWWPDVAGLPIYDEQRFLDEVALLTDWYLPAVTGRQTPAAVRDAYLEIWRELVPVMLSVPQSLVLRDYHVDNLMILEGREGVARCGLLDFQDAVLGPVSYDLVSLLEDARRDVSPELAAEMLARYRAAFRHIDQWSFAASYAALGAQRNAKIIGIFTRLCHRDGKPHYLHHIPRVWRLLEGDLQHPALAPLSDWFAREIPSDLRSVPEEKKTE</sequence>
<protein>
    <submittedName>
        <fullName evidence="2">Phosphotransferase</fullName>
    </submittedName>
</protein>
<proteinExistence type="predicted"/>
<dbReference type="Gene3D" id="3.30.200.20">
    <property type="entry name" value="Phosphorylase Kinase, domain 1"/>
    <property type="match status" value="1"/>
</dbReference>
<gene>
    <name evidence="2" type="ORF">HBA54_05310</name>
</gene>
<keyword evidence="3" id="KW-1185">Reference proteome</keyword>
<dbReference type="Proteomes" id="UP000761264">
    <property type="component" value="Unassembled WGS sequence"/>
</dbReference>
<accession>A0A967C3U6</accession>
<organism evidence="2 3">
    <name type="scientific">Pelagibius litoralis</name>
    <dbReference type="NCBI Taxonomy" id="374515"/>
    <lineage>
        <taxon>Bacteria</taxon>
        <taxon>Pseudomonadati</taxon>
        <taxon>Pseudomonadota</taxon>
        <taxon>Alphaproteobacteria</taxon>
        <taxon>Rhodospirillales</taxon>
        <taxon>Rhodovibrionaceae</taxon>
        <taxon>Pelagibius</taxon>
    </lineage>
</organism>
<dbReference type="EMBL" id="JAAQPH010000003">
    <property type="protein sequence ID" value="NIA68004.1"/>
    <property type="molecule type" value="Genomic_DNA"/>
</dbReference>
<comment type="caution">
    <text evidence="2">The sequence shown here is derived from an EMBL/GenBank/DDBJ whole genome shotgun (WGS) entry which is preliminary data.</text>
</comment>
<name>A0A967C3U6_9PROT</name>
<dbReference type="Gene3D" id="3.90.1200.10">
    <property type="match status" value="1"/>
</dbReference>
<dbReference type="AlphaFoldDB" id="A0A967C3U6"/>
<dbReference type="InterPro" id="IPR011009">
    <property type="entry name" value="Kinase-like_dom_sf"/>
</dbReference>
<dbReference type="InterPro" id="IPR002575">
    <property type="entry name" value="Aminoglycoside_PTrfase"/>
</dbReference>